<comment type="caution">
    <text evidence="2">The sequence shown here is derived from an EMBL/GenBank/DDBJ whole genome shotgun (WGS) entry which is preliminary data.</text>
</comment>
<name>A0AAV4TJG6_CAEEX</name>
<protein>
    <submittedName>
        <fullName evidence="2">Uncharacterized protein</fullName>
    </submittedName>
</protein>
<evidence type="ECO:0000256" key="1">
    <source>
        <dbReference type="SAM" id="MobiDB-lite"/>
    </source>
</evidence>
<keyword evidence="3" id="KW-1185">Reference proteome</keyword>
<feature type="region of interest" description="Disordered" evidence="1">
    <location>
        <begin position="1"/>
        <end position="60"/>
    </location>
</feature>
<gene>
    <name evidence="2" type="ORF">CEXT_498631</name>
</gene>
<evidence type="ECO:0000313" key="3">
    <source>
        <dbReference type="Proteomes" id="UP001054945"/>
    </source>
</evidence>
<organism evidence="2 3">
    <name type="scientific">Caerostris extrusa</name>
    <name type="common">Bark spider</name>
    <name type="synonym">Caerostris bankana</name>
    <dbReference type="NCBI Taxonomy" id="172846"/>
    <lineage>
        <taxon>Eukaryota</taxon>
        <taxon>Metazoa</taxon>
        <taxon>Ecdysozoa</taxon>
        <taxon>Arthropoda</taxon>
        <taxon>Chelicerata</taxon>
        <taxon>Arachnida</taxon>
        <taxon>Araneae</taxon>
        <taxon>Araneomorphae</taxon>
        <taxon>Entelegynae</taxon>
        <taxon>Araneoidea</taxon>
        <taxon>Araneidae</taxon>
        <taxon>Caerostris</taxon>
    </lineage>
</organism>
<dbReference type="EMBL" id="BPLR01011243">
    <property type="protein sequence ID" value="GIY45211.1"/>
    <property type="molecule type" value="Genomic_DNA"/>
</dbReference>
<accession>A0AAV4TJG6</accession>
<evidence type="ECO:0000313" key="2">
    <source>
        <dbReference type="EMBL" id="GIY45211.1"/>
    </source>
</evidence>
<proteinExistence type="predicted"/>
<dbReference type="Proteomes" id="UP001054945">
    <property type="component" value="Unassembled WGS sequence"/>
</dbReference>
<dbReference type="AlphaFoldDB" id="A0AAV4TJG6"/>
<reference evidence="2 3" key="1">
    <citation type="submission" date="2021-06" db="EMBL/GenBank/DDBJ databases">
        <title>Caerostris extrusa draft genome.</title>
        <authorList>
            <person name="Kono N."/>
            <person name="Arakawa K."/>
        </authorList>
    </citation>
    <scope>NUCLEOTIDE SEQUENCE [LARGE SCALE GENOMIC DNA]</scope>
</reference>
<sequence length="71" mass="7746">MRFAIVESVTVSGGRQTKGRRAAGKLPEHPSRHSPSPSHWKRASSRNTRESTMNGVPSKSPLISLCVDFAD</sequence>